<dbReference type="Proteomes" id="UP000317010">
    <property type="component" value="Unassembled WGS sequence"/>
</dbReference>
<gene>
    <name evidence="2" type="ORF">JN11_04437</name>
</gene>
<feature type="signal peptide" evidence="1">
    <location>
        <begin position="1"/>
        <end position="20"/>
    </location>
</feature>
<sequence>MKTKYLLVLLPLFLTLSASAQTDKQKVTAKMIDSIKMAMLSQYAESYPVLRQGFLATDFIAGRTVTGELNGKDLYQGKMGIERIRSNFNIPLAQWGKNIITGTVSYQQIHLETDDVTSFSPSFPSTDQSVNKSTVGLTATFSRADSIFNHPINYSGSVSGLTDEASSIKRVNYMGLITVPISRSKYSSFTVGVVVTIDPSTVEPVIPIISYWHKFQASDLDLYVDFPSRIALRKQISKKAWATFGSELGGNIYFFNLNQPSLPQNNIYSTIDIRSGATFEYLVTKKLVLGVSGGLYTAASSRMFDHDDKPDQYFFRTSNGSSPYISFSISFLPFIKSLK</sequence>
<evidence type="ECO:0000313" key="3">
    <source>
        <dbReference type="Proteomes" id="UP000317010"/>
    </source>
</evidence>
<keyword evidence="3" id="KW-1185">Reference proteome</keyword>
<dbReference type="AlphaFoldDB" id="A0A562TP80"/>
<evidence type="ECO:0000313" key="2">
    <source>
        <dbReference type="EMBL" id="TWI95322.1"/>
    </source>
</evidence>
<accession>A0A562TP80</accession>
<protein>
    <recommendedName>
        <fullName evidence="4">Outer membrane beta-barrel porin/alpha-amylase</fullName>
    </recommendedName>
</protein>
<comment type="caution">
    <text evidence="2">The sequence shown here is derived from an EMBL/GenBank/DDBJ whole genome shotgun (WGS) entry which is preliminary data.</text>
</comment>
<dbReference type="OrthoDB" id="924828at2"/>
<evidence type="ECO:0008006" key="4">
    <source>
        <dbReference type="Google" id="ProtNLM"/>
    </source>
</evidence>
<keyword evidence="1" id="KW-0732">Signal</keyword>
<dbReference type="EMBL" id="VLLI01000016">
    <property type="protein sequence ID" value="TWI95322.1"/>
    <property type="molecule type" value="Genomic_DNA"/>
</dbReference>
<evidence type="ECO:0000256" key="1">
    <source>
        <dbReference type="SAM" id="SignalP"/>
    </source>
</evidence>
<feature type="chain" id="PRO_5022069559" description="Outer membrane beta-barrel porin/alpha-amylase" evidence="1">
    <location>
        <begin position="21"/>
        <end position="339"/>
    </location>
</feature>
<dbReference type="RefSeq" id="WP_144916120.1">
    <property type="nucleotide sequence ID" value="NZ_VLLI01000016.1"/>
</dbReference>
<proteinExistence type="predicted"/>
<name>A0A562TP80_9SPHI</name>
<reference evidence="2 3" key="1">
    <citation type="submission" date="2019-07" db="EMBL/GenBank/DDBJ databases">
        <title>Genomic Encyclopedia of Archaeal and Bacterial Type Strains, Phase II (KMG-II): from individual species to whole genera.</title>
        <authorList>
            <person name="Goeker M."/>
        </authorList>
    </citation>
    <scope>NUCLEOTIDE SEQUENCE [LARGE SCALE GENOMIC DNA]</scope>
    <source>
        <strain evidence="2 3">ATCC BAA-1854</strain>
    </source>
</reference>
<organism evidence="2 3">
    <name type="scientific">Mucilaginibacter frigoritolerans</name>
    <dbReference type="NCBI Taxonomy" id="652788"/>
    <lineage>
        <taxon>Bacteria</taxon>
        <taxon>Pseudomonadati</taxon>
        <taxon>Bacteroidota</taxon>
        <taxon>Sphingobacteriia</taxon>
        <taxon>Sphingobacteriales</taxon>
        <taxon>Sphingobacteriaceae</taxon>
        <taxon>Mucilaginibacter</taxon>
    </lineage>
</organism>